<keyword evidence="4" id="KW-1185">Reference proteome</keyword>
<dbReference type="EMBL" id="KV426116">
    <property type="protein sequence ID" value="KZV87789.1"/>
    <property type="molecule type" value="Genomic_DNA"/>
</dbReference>
<accession>A0A166A1Y5</accession>
<protein>
    <submittedName>
        <fullName evidence="3">Uncharacterized protein</fullName>
    </submittedName>
</protein>
<sequence length="174" mass="18168">MHFASILALSVPAVTAITTVAQCPSKVAFFDVSNATCSSVTCTTAPLGTRAIDCTSAVGNTPSGLVVVDGSGATYSGGRCFVLAYNTGTSTGCLVEYNGLKYLAQQAKDACPTTAGYSSGTCIVHGLSNDTDSRATERLKEQQQRDRNATSTSEFHREELGYSYSLTSHQGPSE</sequence>
<dbReference type="AlphaFoldDB" id="A0A166A1Y5"/>
<reference evidence="3 4" key="1">
    <citation type="journal article" date="2016" name="Mol. Biol. Evol.">
        <title>Comparative Genomics of Early-Diverging Mushroom-Forming Fungi Provides Insights into the Origins of Lignocellulose Decay Capabilities.</title>
        <authorList>
            <person name="Nagy L.G."/>
            <person name="Riley R."/>
            <person name="Tritt A."/>
            <person name="Adam C."/>
            <person name="Daum C."/>
            <person name="Floudas D."/>
            <person name="Sun H."/>
            <person name="Yadav J.S."/>
            <person name="Pangilinan J."/>
            <person name="Larsson K.H."/>
            <person name="Matsuura K."/>
            <person name="Barry K."/>
            <person name="Labutti K."/>
            <person name="Kuo R."/>
            <person name="Ohm R.A."/>
            <person name="Bhattacharya S.S."/>
            <person name="Shirouzu T."/>
            <person name="Yoshinaga Y."/>
            <person name="Martin F.M."/>
            <person name="Grigoriev I.V."/>
            <person name="Hibbett D.S."/>
        </authorList>
    </citation>
    <scope>NUCLEOTIDE SEQUENCE [LARGE SCALE GENOMIC DNA]</scope>
    <source>
        <strain evidence="3 4">HHB12029</strain>
    </source>
</reference>
<dbReference type="Proteomes" id="UP000077266">
    <property type="component" value="Unassembled WGS sequence"/>
</dbReference>
<feature type="chain" id="PRO_5007870372" evidence="2">
    <location>
        <begin position="17"/>
        <end position="174"/>
    </location>
</feature>
<dbReference type="InParanoid" id="A0A166A1Y5"/>
<evidence type="ECO:0000313" key="3">
    <source>
        <dbReference type="EMBL" id="KZV87789.1"/>
    </source>
</evidence>
<organism evidence="3 4">
    <name type="scientific">Exidia glandulosa HHB12029</name>
    <dbReference type="NCBI Taxonomy" id="1314781"/>
    <lineage>
        <taxon>Eukaryota</taxon>
        <taxon>Fungi</taxon>
        <taxon>Dikarya</taxon>
        <taxon>Basidiomycota</taxon>
        <taxon>Agaricomycotina</taxon>
        <taxon>Agaricomycetes</taxon>
        <taxon>Auriculariales</taxon>
        <taxon>Exidiaceae</taxon>
        <taxon>Exidia</taxon>
    </lineage>
</organism>
<evidence type="ECO:0000256" key="1">
    <source>
        <dbReference type="SAM" id="MobiDB-lite"/>
    </source>
</evidence>
<evidence type="ECO:0000313" key="4">
    <source>
        <dbReference type="Proteomes" id="UP000077266"/>
    </source>
</evidence>
<feature type="signal peptide" evidence="2">
    <location>
        <begin position="1"/>
        <end position="16"/>
    </location>
</feature>
<feature type="region of interest" description="Disordered" evidence="1">
    <location>
        <begin position="133"/>
        <end position="174"/>
    </location>
</feature>
<keyword evidence="2" id="KW-0732">Signal</keyword>
<dbReference type="OrthoDB" id="10631047at2759"/>
<feature type="compositionally biased region" description="Polar residues" evidence="1">
    <location>
        <begin position="164"/>
        <end position="174"/>
    </location>
</feature>
<name>A0A166A1Y5_EXIGL</name>
<gene>
    <name evidence="3" type="ORF">EXIGLDRAFT_752072</name>
</gene>
<feature type="compositionally biased region" description="Basic and acidic residues" evidence="1">
    <location>
        <begin position="133"/>
        <end position="160"/>
    </location>
</feature>
<evidence type="ECO:0000256" key="2">
    <source>
        <dbReference type="SAM" id="SignalP"/>
    </source>
</evidence>
<proteinExistence type="predicted"/>